<dbReference type="AlphaFoldDB" id="A0A1S2VRF7"/>
<keyword evidence="1" id="KW-0812">Transmembrane</keyword>
<protein>
    <recommendedName>
        <fullName evidence="2">Lnb-like transmembrane domain-containing protein</fullName>
    </recommendedName>
</protein>
<keyword evidence="4" id="KW-1185">Reference proteome</keyword>
<reference evidence="3 4" key="1">
    <citation type="submission" date="2016-10" db="EMBL/GenBank/DDBJ databases">
        <title>Arsenicibacter rosenii gen. nov., sp. nov., an efficient arsenic-methylating bacterium isolated from an arsenic-contaminated paddy soil.</title>
        <authorList>
            <person name="Huang K."/>
        </authorList>
    </citation>
    <scope>NUCLEOTIDE SEQUENCE [LARGE SCALE GENOMIC DNA]</scope>
    <source>
        <strain evidence="3 4">SM-1</strain>
    </source>
</reference>
<evidence type="ECO:0000313" key="4">
    <source>
        <dbReference type="Proteomes" id="UP000181790"/>
    </source>
</evidence>
<organism evidence="3 4">
    <name type="scientific">Arsenicibacter rosenii</name>
    <dbReference type="NCBI Taxonomy" id="1750698"/>
    <lineage>
        <taxon>Bacteria</taxon>
        <taxon>Pseudomonadati</taxon>
        <taxon>Bacteroidota</taxon>
        <taxon>Cytophagia</taxon>
        <taxon>Cytophagales</taxon>
        <taxon>Spirosomataceae</taxon>
        <taxon>Arsenicibacter</taxon>
    </lineage>
</organism>
<sequence length="100" mass="11019">MTGLFGCLLAGVTVWSLHVPLQQNYQLLWLLPTHLFLAFIRPGAFRQWFALTSSIVTIAGLCLGTCLYYASLMPSIWLLQGVLLVLQLSLVKTPANTVQG</sequence>
<keyword evidence="1" id="KW-1133">Transmembrane helix</keyword>
<evidence type="ECO:0000313" key="3">
    <source>
        <dbReference type="EMBL" id="OIN60418.1"/>
    </source>
</evidence>
<proteinExistence type="predicted"/>
<feature type="domain" description="Lnb-like transmembrane" evidence="2">
    <location>
        <begin position="1"/>
        <end position="87"/>
    </location>
</feature>
<evidence type="ECO:0000256" key="1">
    <source>
        <dbReference type="SAM" id="Phobius"/>
    </source>
</evidence>
<evidence type="ECO:0000259" key="2">
    <source>
        <dbReference type="Pfam" id="PF25221"/>
    </source>
</evidence>
<dbReference type="EMBL" id="MORL01000002">
    <property type="protein sequence ID" value="OIN60418.1"/>
    <property type="molecule type" value="Genomic_DNA"/>
</dbReference>
<dbReference type="InterPro" id="IPR057436">
    <property type="entry name" value="5TMH_Lnb"/>
</dbReference>
<comment type="caution">
    <text evidence="3">The sequence shown here is derived from an EMBL/GenBank/DDBJ whole genome shotgun (WGS) entry which is preliminary data.</text>
</comment>
<accession>A0A1S2VRF7</accession>
<keyword evidence="1" id="KW-0472">Membrane</keyword>
<gene>
    <name evidence="3" type="ORF">BLX24_06235</name>
</gene>
<feature type="transmembrane region" description="Helical" evidence="1">
    <location>
        <begin position="48"/>
        <end position="70"/>
    </location>
</feature>
<dbReference type="Pfam" id="PF25221">
    <property type="entry name" value="5TMH_Lnb"/>
    <property type="match status" value="1"/>
</dbReference>
<name>A0A1S2VRF7_9BACT</name>
<dbReference type="Proteomes" id="UP000181790">
    <property type="component" value="Unassembled WGS sequence"/>
</dbReference>